<accession>A0ABR1T1R0</accession>
<evidence type="ECO:0000313" key="2">
    <source>
        <dbReference type="EMBL" id="KAK8040011.1"/>
    </source>
</evidence>
<sequence length="148" mass="16366">MVCQTRLWSPTYGSPPPQHDHSCLEPGETETEEIVTACIRLGFFLPCAATAPPLPFFDCSGRAQLVHTDPVRAREPNRLPARRAADDLVGALDVLEWSQTRPATNQFGGSCRASGRRCGTSCARRWRRAGSAWRDGTKRSGRRTSGRR</sequence>
<dbReference type="Proteomes" id="UP001444661">
    <property type="component" value="Unassembled WGS sequence"/>
</dbReference>
<name>A0ABR1T1R0_9PEZI</name>
<proteinExistence type="predicted"/>
<evidence type="ECO:0000256" key="1">
    <source>
        <dbReference type="SAM" id="MobiDB-lite"/>
    </source>
</evidence>
<keyword evidence="3" id="KW-1185">Reference proteome</keyword>
<organism evidence="2 3">
    <name type="scientific">Apiospora rasikravindrae</name>
    <dbReference type="NCBI Taxonomy" id="990691"/>
    <lineage>
        <taxon>Eukaryota</taxon>
        <taxon>Fungi</taxon>
        <taxon>Dikarya</taxon>
        <taxon>Ascomycota</taxon>
        <taxon>Pezizomycotina</taxon>
        <taxon>Sordariomycetes</taxon>
        <taxon>Xylariomycetidae</taxon>
        <taxon>Amphisphaeriales</taxon>
        <taxon>Apiosporaceae</taxon>
        <taxon>Apiospora</taxon>
    </lineage>
</organism>
<gene>
    <name evidence="2" type="ORF">PG993_008422</name>
</gene>
<protein>
    <submittedName>
        <fullName evidence="2">Uncharacterized protein</fullName>
    </submittedName>
</protein>
<comment type="caution">
    <text evidence="2">The sequence shown here is derived from an EMBL/GenBank/DDBJ whole genome shotgun (WGS) entry which is preliminary data.</text>
</comment>
<feature type="region of interest" description="Disordered" evidence="1">
    <location>
        <begin position="1"/>
        <end position="25"/>
    </location>
</feature>
<reference evidence="2 3" key="1">
    <citation type="submission" date="2023-01" db="EMBL/GenBank/DDBJ databases">
        <title>Analysis of 21 Apiospora genomes using comparative genomics revels a genus with tremendous synthesis potential of carbohydrate active enzymes and secondary metabolites.</title>
        <authorList>
            <person name="Sorensen T."/>
        </authorList>
    </citation>
    <scope>NUCLEOTIDE SEQUENCE [LARGE SCALE GENOMIC DNA]</scope>
    <source>
        <strain evidence="2 3">CBS 33761</strain>
    </source>
</reference>
<feature type="compositionally biased region" description="Polar residues" evidence="1">
    <location>
        <begin position="1"/>
        <end position="12"/>
    </location>
</feature>
<evidence type="ECO:0000313" key="3">
    <source>
        <dbReference type="Proteomes" id="UP001444661"/>
    </source>
</evidence>
<dbReference type="EMBL" id="JAQQWK010000006">
    <property type="protein sequence ID" value="KAK8040011.1"/>
    <property type="molecule type" value="Genomic_DNA"/>
</dbReference>